<dbReference type="GO" id="GO:0000976">
    <property type="term" value="F:transcription cis-regulatory region binding"/>
    <property type="evidence" value="ECO:0007669"/>
    <property type="project" value="TreeGrafter"/>
</dbReference>
<dbReference type="STRING" id="28094.SAMN06295900_10749"/>
<accession>A0A1X7F1V2</accession>
<protein>
    <submittedName>
        <fullName evidence="5">Transcriptional regulator, TetR family</fullName>
    </submittedName>
</protein>
<proteinExistence type="predicted"/>
<dbReference type="InterPro" id="IPR050109">
    <property type="entry name" value="HTH-type_TetR-like_transc_reg"/>
</dbReference>
<dbReference type="GeneID" id="95549571"/>
<dbReference type="Gene3D" id="1.10.10.60">
    <property type="entry name" value="Homeodomain-like"/>
    <property type="match status" value="1"/>
</dbReference>
<dbReference type="InterPro" id="IPR015292">
    <property type="entry name" value="Tscrpt_reg_YbiH_C"/>
</dbReference>
<dbReference type="PANTHER" id="PTHR30055:SF146">
    <property type="entry name" value="HTH-TYPE TRANSCRIPTIONAL DUAL REGULATOR CECR"/>
    <property type="match status" value="1"/>
</dbReference>
<dbReference type="PRINTS" id="PR00455">
    <property type="entry name" value="HTHTETR"/>
</dbReference>
<dbReference type="Pfam" id="PF09209">
    <property type="entry name" value="CecR_C"/>
    <property type="match status" value="1"/>
</dbReference>
<reference evidence="6" key="1">
    <citation type="submission" date="2017-04" db="EMBL/GenBank/DDBJ databases">
        <authorList>
            <person name="Varghese N."/>
            <person name="Submissions S."/>
        </authorList>
    </citation>
    <scope>NUCLEOTIDE SEQUENCE [LARGE SCALE GENOMIC DNA]</scope>
    <source>
        <strain evidence="6">Ballard 720</strain>
    </source>
</reference>
<dbReference type="Proteomes" id="UP000192911">
    <property type="component" value="Unassembled WGS sequence"/>
</dbReference>
<sequence>MSEAKRLRRPAEGGYARGDETRLRIVAAAIDVFGERGFAAASTREIAARAGVNAPALQYYFDNKEGVYRACAEEIAEHVRARFEPVLQRVRDVLADEDADDERLIGAYLALLEAVADKVFLTPHTPGTRLFFVREQMGQEPVIASQILHERLREPLNQIGSALASRIGGTAPDDPVTRIRMMGLHGQLAIFQMAPRTTLTMLGWDQFDADRIALVKSTLLGQTRTLLTMWARERDARVGDTQPAARAKRATGATRARKR</sequence>
<feature type="compositionally biased region" description="Low complexity" evidence="3">
    <location>
        <begin position="250"/>
        <end position="259"/>
    </location>
</feature>
<feature type="DNA-binding region" description="H-T-H motif" evidence="2">
    <location>
        <begin position="42"/>
        <end position="61"/>
    </location>
</feature>
<keyword evidence="1 2" id="KW-0238">DNA-binding</keyword>
<gene>
    <name evidence="5" type="ORF">SAMN06295900_10749</name>
</gene>
<keyword evidence="6" id="KW-1185">Reference proteome</keyword>
<dbReference type="InterPro" id="IPR009057">
    <property type="entry name" value="Homeodomain-like_sf"/>
</dbReference>
<dbReference type="RefSeq" id="WP_085228187.1">
    <property type="nucleotide sequence ID" value="NZ_BSQD01000011.1"/>
</dbReference>
<dbReference type="PANTHER" id="PTHR30055">
    <property type="entry name" value="HTH-TYPE TRANSCRIPTIONAL REGULATOR RUTR"/>
    <property type="match status" value="1"/>
</dbReference>
<feature type="region of interest" description="Disordered" evidence="3">
    <location>
        <begin position="237"/>
        <end position="259"/>
    </location>
</feature>
<evidence type="ECO:0000256" key="1">
    <source>
        <dbReference type="ARBA" id="ARBA00023125"/>
    </source>
</evidence>
<dbReference type="GO" id="GO:0003700">
    <property type="term" value="F:DNA-binding transcription factor activity"/>
    <property type="evidence" value="ECO:0007669"/>
    <property type="project" value="TreeGrafter"/>
</dbReference>
<dbReference type="Pfam" id="PF00440">
    <property type="entry name" value="TetR_N"/>
    <property type="match status" value="1"/>
</dbReference>
<dbReference type="EMBL" id="FXAH01000007">
    <property type="protein sequence ID" value="SMF44406.1"/>
    <property type="molecule type" value="Genomic_DNA"/>
</dbReference>
<evidence type="ECO:0000313" key="6">
    <source>
        <dbReference type="Proteomes" id="UP000192911"/>
    </source>
</evidence>
<organism evidence="5 6">
    <name type="scientific">Trinickia caryophylli</name>
    <name type="common">Paraburkholderia caryophylli</name>
    <dbReference type="NCBI Taxonomy" id="28094"/>
    <lineage>
        <taxon>Bacteria</taxon>
        <taxon>Pseudomonadati</taxon>
        <taxon>Pseudomonadota</taxon>
        <taxon>Betaproteobacteria</taxon>
        <taxon>Burkholderiales</taxon>
        <taxon>Burkholderiaceae</taxon>
        <taxon>Trinickia</taxon>
    </lineage>
</organism>
<dbReference type="OrthoDB" id="2356263at2"/>
<feature type="domain" description="HTH tetR-type" evidence="4">
    <location>
        <begin position="19"/>
        <end position="79"/>
    </location>
</feature>
<dbReference type="SUPFAM" id="SSF48498">
    <property type="entry name" value="Tetracyclin repressor-like, C-terminal domain"/>
    <property type="match status" value="1"/>
</dbReference>
<dbReference type="PROSITE" id="PS50977">
    <property type="entry name" value="HTH_TETR_2"/>
    <property type="match status" value="1"/>
</dbReference>
<evidence type="ECO:0000256" key="3">
    <source>
        <dbReference type="SAM" id="MobiDB-lite"/>
    </source>
</evidence>
<name>A0A1X7F1V2_TRICW</name>
<evidence type="ECO:0000313" key="5">
    <source>
        <dbReference type="EMBL" id="SMF44406.1"/>
    </source>
</evidence>
<dbReference type="Gene3D" id="1.10.357.10">
    <property type="entry name" value="Tetracycline Repressor, domain 2"/>
    <property type="match status" value="1"/>
</dbReference>
<dbReference type="AlphaFoldDB" id="A0A1X7F1V2"/>
<dbReference type="InterPro" id="IPR001647">
    <property type="entry name" value="HTH_TetR"/>
</dbReference>
<evidence type="ECO:0000259" key="4">
    <source>
        <dbReference type="PROSITE" id="PS50977"/>
    </source>
</evidence>
<evidence type="ECO:0000256" key="2">
    <source>
        <dbReference type="PROSITE-ProRule" id="PRU00335"/>
    </source>
</evidence>
<dbReference type="SUPFAM" id="SSF46689">
    <property type="entry name" value="Homeodomain-like"/>
    <property type="match status" value="1"/>
</dbReference>
<dbReference type="InterPro" id="IPR036271">
    <property type="entry name" value="Tet_transcr_reg_TetR-rel_C_sf"/>
</dbReference>